<protein>
    <submittedName>
        <fullName evidence="1">Uncharacterized protein</fullName>
    </submittedName>
</protein>
<reference evidence="1" key="1">
    <citation type="submission" date="2020-11" db="EMBL/GenBank/DDBJ databases">
        <authorList>
            <person name="Tran Van P."/>
        </authorList>
    </citation>
    <scope>NUCLEOTIDE SEQUENCE</scope>
</reference>
<name>A0A7R9EYL2_9NEOP</name>
<gene>
    <name evidence="1" type="ORF">TBIB3V08_LOCUS5888</name>
</gene>
<dbReference type="EMBL" id="OD566158">
    <property type="protein sequence ID" value="CAD7443482.1"/>
    <property type="molecule type" value="Genomic_DNA"/>
</dbReference>
<proteinExistence type="predicted"/>
<sequence length="32" mass="3634">MRRSICTNDCVLTRLVRLTDGFGVYYAAILGR</sequence>
<accession>A0A7R9EYL2</accession>
<evidence type="ECO:0000313" key="1">
    <source>
        <dbReference type="EMBL" id="CAD7443482.1"/>
    </source>
</evidence>
<organism evidence="1">
    <name type="scientific">Timema bartmani</name>
    <dbReference type="NCBI Taxonomy" id="61472"/>
    <lineage>
        <taxon>Eukaryota</taxon>
        <taxon>Metazoa</taxon>
        <taxon>Ecdysozoa</taxon>
        <taxon>Arthropoda</taxon>
        <taxon>Hexapoda</taxon>
        <taxon>Insecta</taxon>
        <taxon>Pterygota</taxon>
        <taxon>Neoptera</taxon>
        <taxon>Polyneoptera</taxon>
        <taxon>Phasmatodea</taxon>
        <taxon>Timematodea</taxon>
        <taxon>Timematoidea</taxon>
        <taxon>Timematidae</taxon>
        <taxon>Timema</taxon>
    </lineage>
</organism>
<dbReference type="AlphaFoldDB" id="A0A7R9EYL2"/>